<dbReference type="RefSeq" id="WP_219965797.1">
    <property type="nucleotide sequence ID" value="NZ_JAGFNZ010000004.1"/>
</dbReference>
<dbReference type="Pfam" id="PF00534">
    <property type="entry name" value="Glycos_transf_1"/>
    <property type="match status" value="1"/>
</dbReference>
<dbReference type="PANTHER" id="PTHR45947">
    <property type="entry name" value="SULFOQUINOVOSYL TRANSFERASE SQD2"/>
    <property type="match status" value="1"/>
</dbReference>
<organism evidence="2 3">
    <name type="scientific">Caproiciproducens faecalis</name>
    <dbReference type="NCBI Taxonomy" id="2820301"/>
    <lineage>
        <taxon>Bacteria</taxon>
        <taxon>Bacillati</taxon>
        <taxon>Bacillota</taxon>
        <taxon>Clostridia</taxon>
        <taxon>Eubacteriales</taxon>
        <taxon>Acutalibacteraceae</taxon>
        <taxon>Caproiciproducens</taxon>
    </lineage>
</organism>
<dbReference type="PANTHER" id="PTHR45947:SF3">
    <property type="entry name" value="SULFOQUINOVOSYL TRANSFERASE SQD2"/>
    <property type="match status" value="1"/>
</dbReference>
<proteinExistence type="predicted"/>
<keyword evidence="3" id="KW-1185">Reference proteome</keyword>
<reference evidence="2 3" key="1">
    <citation type="submission" date="2021-03" db="EMBL/GenBank/DDBJ databases">
        <title>Caproiciproducens sp. nov. isolated from feces of cow.</title>
        <authorList>
            <person name="Choi J.-Y."/>
        </authorList>
    </citation>
    <scope>NUCLEOTIDE SEQUENCE [LARGE SCALE GENOMIC DNA]</scope>
    <source>
        <strain evidence="2 3">AGMB10547</strain>
    </source>
</reference>
<dbReference type="EMBL" id="JAGFNZ010000004">
    <property type="protein sequence ID" value="MBW7573398.1"/>
    <property type="molecule type" value="Genomic_DNA"/>
</dbReference>
<comment type="caution">
    <text evidence="2">The sequence shown here is derived from an EMBL/GenBank/DDBJ whole genome shotgun (WGS) entry which is preliminary data.</text>
</comment>
<gene>
    <name evidence="2" type="ORF">J5W02_11315</name>
</gene>
<dbReference type="Gene3D" id="3.40.50.2000">
    <property type="entry name" value="Glycogen Phosphorylase B"/>
    <property type="match status" value="2"/>
</dbReference>
<feature type="domain" description="Glycosyl transferase family 1" evidence="1">
    <location>
        <begin position="221"/>
        <end position="385"/>
    </location>
</feature>
<evidence type="ECO:0000313" key="3">
    <source>
        <dbReference type="Proteomes" id="UP000719942"/>
    </source>
</evidence>
<dbReference type="SUPFAM" id="SSF53756">
    <property type="entry name" value="UDP-Glycosyltransferase/glycogen phosphorylase"/>
    <property type="match status" value="1"/>
</dbReference>
<sequence length="406" mass="45779">MKLLLLLTTSFPYDNGEEFLLNEINYISGYDRVLICPCNLKPDSAVTKKLPDFISCVPLRTAPLAKSAYAGLLLKPFVQKELFTMMKTGVFTTEKAHEMLFFMKRAYEIYAALSKLSELSGADDVTIYSYWLYDAAAAGALLAADLRRQGKKVKQVSRAHRFDLYSEFAKLNYLPMREFLLSRVDRVLPCSASGAEYLQKQYLRYAEKIAPAFLGTADHGEKHGSRGEELHIVSCSFIAPVKRLHLIVQALEQADFPILWTHIGSGPLRGEIEEMASKLPDCVRTEWKGQMDNAAIMDYYRGNDLSAFVNVSASEGIPVSIMEVSSFGVPVIATDVGGTREAVCSGENGYLLPPDFLPQELMSRLRELKELSDEDYSRLCRNARRIWAEKFSAQKNYQNFYKEISQ</sequence>
<dbReference type="InterPro" id="IPR050194">
    <property type="entry name" value="Glycosyltransferase_grp1"/>
</dbReference>
<name>A0ABS7DQA7_9FIRM</name>
<dbReference type="InterPro" id="IPR001296">
    <property type="entry name" value="Glyco_trans_1"/>
</dbReference>
<evidence type="ECO:0000259" key="1">
    <source>
        <dbReference type="Pfam" id="PF00534"/>
    </source>
</evidence>
<evidence type="ECO:0000313" key="2">
    <source>
        <dbReference type="EMBL" id="MBW7573398.1"/>
    </source>
</evidence>
<dbReference type="Proteomes" id="UP000719942">
    <property type="component" value="Unassembled WGS sequence"/>
</dbReference>
<accession>A0ABS7DQA7</accession>
<protein>
    <submittedName>
        <fullName evidence="2">Glycosyltransferase</fullName>
    </submittedName>
</protein>